<dbReference type="SUPFAM" id="SSF55120">
    <property type="entry name" value="Pseudouridine synthase"/>
    <property type="match status" value="1"/>
</dbReference>
<organism evidence="9 10">
    <name type="scientific">Mesoplasma chauliocola</name>
    <dbReference type="NCBI Taxonomy" id="216427"/>
    <lineage>
        <taxon>Bacteria</taxon>
        <taxon>Bacillati</taxon>
        <taxon>Mycoplasmatota</taxon>
        <taxon>Mollicutes</taxon>
        <taxon>Entomoplasmatales</taxon>
        <taxon>Entomoplasmataceae</taxon>
        <taxon>Mesoplasma</taxon>
    </lineage>
</organism>
<dbReference type="PANTHER" id="PTHR11142">
    <property type="entry name" value="PSEUDOURIDYLATE SYNTHASE"/>
    <property type="match status" value="1"/>
</dbReference>
<evidence type="ECO:0000256" key="3">
    <source>
        <dbReference type="ARBA" id="ARBA00023235"/>
    </source>
</evidence>
<protein>
    <recommendedName>
        <fullName evidence="4">tRNA pseudouridine synthase A</fullName>
        <ecNumber evidence="4">5.4.99.12</ecNumber>
    </recommendedName>
    <alternativeName>
        <fullName evidence="4">tRNA pseudouridine(38-40) synthase</fullName>
    </alternativeName>
    <alternativeName>
        <fullName evidence="4">tRNA pseudouridylate synthase I</fullName>
    </alternativeName>
    <alternativeName>
        <fullName evidence="4">tRNA-uridine isomerase I</fullName>
    </alternativeName>
</protein>
<evidence type="ECO:0000313" key="10">
    <source>
        <dbReference type="Proteomes" id="UP000232229"/>
    </source>
</evidence>
<dbReference type="Gene3D" id="3.30.70.660">
    <property type="entry name" value="Pseudouridine synthase I, catalytic domain, C-terminal subdomain"/>
    <property type="match status" value="1"/>
</dbReference>
<dbReference type="HAMAP" id="MF_00171">
    <property type="entry name" value="TruA"/>
    <property type="match status" value="1"/>
</dbReference>
<dbReference type="PIRSF" id="PIRSF001430">
    <property type="entry name" value="tRNA_psdUrid_synth"/>
    <property type="match status" value="1"/>
</dbReference>
<keyword evidence="10" id="KW-1185">Reference proteome</keyword>
<feature type="domain" description="Pseudouridine synthase I TruA alpha/beta" evidence="8">
    <location>
        <begin position="145"/>
        <end position="247"/>
    </location>
</feature>
<comment type="similarity">
    <text evidence="1 4 7">Belongs to the tRNA pseudouridine synthase TruA family.</text>
</comment>
<dbReference type="Proteomes" id="UP000232229">
    <property type="component" value="Chromosome"/>
</dbReference>
<comment type="subunit">
    <text evidence="4">Homodimer.</text>
</comment>
<dbReference type="PANTHER" id="PTHR11142:SF0">
    <property type="entry name" value="TRNA PSEUDOURIDINE SYNTHASE-LIKE 1"/>
    <property type="match status" value="1"/>
</dbReference>
<dbReference type="EMBL" id="CP023173">
    <property type="protein sequence ID" value="ASZ08915.1"/>
    <property type="molecule type" value="Genomic_DNA"/>
</dbReference>
<sequence length="251" mass="29336">MFKYLLTLEYDGSDFHGWIEQPNTLTIQGELNKAISKVTKRAKFKTIGASKTDAGVHALDQKVILKLDFKPNLELFKSAINKALPETIHIIEIVFVDSDFNIRSVKYKEYSYTINDFKYDLKTNRFELNWKYDQIDILKLQNIFNMFIGTHEFKLFSGLSFDEINAKNIITFRNIENIKVERINNRVVIKFKAKGFIRYQIRMIVQSSLNCYLSKRINEFEIKQKLTGEGEKPPFNAPAKGLKLDKIVFNK</sequence>
<evidence type="ECO:0000256" key="4">
    <source>
        <dbReference type="HAMAP-Rule" id="MF_00171"/>
    </source>
</evidence>
<dbReference type="Gene3D" id="3.30.70.580">
    <property type="entry name" value="Pseudouridine synthase I, catalytic domain, N-terminal subdomain"/>
    <property type="match status" value="1"/>
</dbReference>
<evidence type="ECO:0000256" key="2">
    <source>
        <dbReference type="ARBA" id="ARBA00022694"/>
    </source>
</evidence>
<feature type="domain" description="Pseudouridine synthase I TruA alpha/beta" evidence="8">
    <location>
        <begin position="9"/>
        <end position="92"/>
    </location>
</feature>
<dbReference type="AlphaFoldDB" id="A0A249SML5"/>
<dbReference type="GO" id="GO:0031119">
    <property type="term" value="P:tRNA pseudouridine synthesis"/>
    <property type="evidence" value="ECO:0007669"/>
    <property type="project" value="UniProtKB-UniRule"/>
</dbReference>
<feature type="active site" description="Nucleophile" evidence="4 5">
    <location>
        <position position="53"/>
    </location>
</feature>
<comment type="function">
    <text evidence="4">Formation of pseudouridine at positions 38, 39 and 40 in the anticodon stem and loop of transfer RNAs.</text>
</comment>
<dbReference type="InterPro" id="IPR020095">
    <property type="entry name" value="PsdUridine_synth_TruA_C"/>
</dbReference>
<keyword evidence="3 4" id="KW-0413">Isomerase</keyword>
<evidence type="ECO:0000256" key="5">
    <source>
        <dbReference type="PIRSR" id="PIRSR001430-1"/>
    </source>
</evidence>
<evidence type="ECO:0000259" key="8">
    <source>
        <dbReference type="Pfam" id="PF01416"/>
    </source>
</evidence>
<dbReference type="InterPro" id="IPR020103">
    <property type="entry name" value="PsdUridine_synth_cat_dom_sf"/>
</dbReference>
<evidence type="ECO:0000256" key="1">
    <source>
        <dbReference type="ARBA" id="ARBA00009375"/>
    </source>
</evidence>
<keyword evidence="2 4" id="KW-0819">tRNA processing</keyword>
<dbReference type="GO" id="GO:0160147">
    <property type="term" value="F:tRNA pseudouridine(38-40) synthase activity"/>
    <property type="evidence" value="ECO:0007669"/>
    <property type="project" value="UniProtKB-EC"/>
</dbReference>
<dbReference type="EC" id="5.4.99.12" evidence="4"/>
<dbReference type="RefSeq" id="WP_027875710.1">
    <property type="nucleotide sequence ID" value="NZ_CP023173.1"/>
</dbReference>
<dbReference type="NCBIfam" id="TIGR00071">
    <property type="entry name" value="hisT_truA"/>
    <property type="match status" value="1"/>
</dbReference>
<accession>A0A249SML5</accession>
<comment type="catalytic activity">
    <reaction evidence="4 7">
        <text>uridine(38/39/40) in tRNA = pseudouridine(38/39/40) in tRNA</text>
        <dbReference type="Rhea" id="RHEA:22376"/>
        <dbReference type="Rhea" id="RHEA-COMP:10085"/>
        <dbReference type="Rhea" id="RHEA-COMP:10087"/>
        <dbReference type="ChEBI" id="CHEBI:65314"/>
        <dbReference type="ChEBI" id="CHEBI:65315"/>
        <dbReference type="EC" id="5.4.99.12"/>
    </reaction>
</comment>
<dbReference type="KEGG" id="mchc:CK556_00850"/>
<proteinExistence type="inferred from homology"/>
<dbReference type="Pfam" id="PF01416">
    <property type="entry name" value="PseudoU_synth_1"/>
    <property type="match status" value="2"/>
</dbReference>
<name>A0A249SML5_9MOLU</name>
<dbReference type="CDD" id="cd02570">
    <property type="entry name" value="PseudoU_synth_EcTruA"/>
    <property type="match status" value="1"/>
</dbReference>
<dbReference type="STRING" id="1336232.GCA_000518825_00470"/>
<evidence type="ECO:0000313" key="9">
    <source>
        <dbReference type="EMBL" id="ASZ08915.1"/>
    </source>
</evidence>
<reference evidence="9 10" key="1">
    <citation type="submission" date="2017-08" db="EMBL/GenBank/DDBJ databases">
        <title>Complete Genome Sequence of Mesoplasma chauliocola.</title>
        <authorList>
            <person name="Knight T.F.Jr."/>
            <person name="Citino T."/>
        </authorList>
    </citation>
    <scope>NUCLEOTIDE SEQUENCE [LARGE SCALE GENOMIC DNA]</scope>
    <source>
        <strain evidence="9 10">CHPA-2</strain>
    </source>
</reference>
<gene>
    <name evidence="4 9" type="primary">truA</name>
    <name evidence="9" type="ORF">CK556_00850</name>
</gene>
<dbReference type="InterPro" id="IPR020094">
    <property type="entry name" value="TruA/RsuA/RluB/E/F_N"/>
</dbReference>
<comment type="caution">
    <text evidence="4">Lacks conserved residue(s) required for the propagation of feature annotation.</text>
</comment>
<dbReference type="InterPro" id="IPR001406">
    <property type="entry name" value="PsdUridine_synth_TruA"/>
</dbReference>
<dbReference type="GO" id="GO:0003723">
    <property type="term" value="F:RNA binding"/>
    <property type="evidence" value="ECO:0007669"/>
    <property type="project" value="InterPro"/>
</dbReference>
<feature type="binding site" evidence="4 6">
    <location>
        <position position="110"/>
    </location>
    <ligand>
        <name>substrate</name>
    </ligand>
</feature>
<evidence type="ECO:0000256" key="7">
    <source>
        <dbReference type="RuleBase" id="RU003792"/>
    </source>
</evidence>
<evidence type="ECO:0000256" key="6">
    <source>
        <dbReference type="PIRSR" id="PIRSR001430-2"/>
    </source>
</evidence>
<dbReference type="InterPro" id="IPR020097">
    <property type="entry name" value="PsdUridine_synth_TruA_a/b_dom"/>
</dbReference>